<feature type="region of interest" description="Disordered" evidence="1">
    <location>
        <begin position="100"/>
        <end position="128"/>
    </location>
</feature>
<organism evidence="2 3">
    <name type="scientific">Liparis tanakae</name>
    <name type="common">Tanaka's snailfish</name>
    <dbReference type="NCBI Taxonomy" id="230148"/>
    <lineage>
        <taxon>Eukaryota</taxon>
        <taxon>Metazoa</taxon>
        <taxon>Chordata</taxon>
        <taxon>Craniata</taxon>
        <taxon>Vertebrata</taxon>
        <taxon>Euteleostomi</taxon>
        <taxon>Actinopterygii</taxon>
        <taxon>Neopterygii</taxon>
        <taxon>Teleostei</taxon>
        <taxon>Neoteleostei</taxon>
        <taxon>Acanthomorphata</taxon>
        <taxon>Eupercaria</taxon>
        <taxon>Perciformes</taxon>
        <taxon>Cottioidei</taxon>
        <taxon>Cottales</taxon>
        <taxon>Liparidae</taxon>
        <taxon>Liparis</taxon>
    </lineage>
</organism>
<dbReference type="AlphaFoldDB" id="A0A4Z2J9S5"/>
<protein>
    <submittedName>
        <fullName evidence="2">Uncharacterized protein</fullName>
    </submittedName>
</protein>
<dbReference type="Proteomes" id="UP000314294">
    <property type="component" value="Unassembled WGS sequence"/>
</dbReference>
<reference evidence="2 3" key="1">
    <citation type="submission" date="2019-03" db="EMBL/GenBank/DDBJ databases">
        <title>First draft genome of Liparis tanakae, snailfish: a comprehensive survey of snailfish specific genes.</title>
        <authorList>
            <person name="Kim W."/>
            <person name="Song I."/>
            <person name="Jeong J.-H."/>
            <person name="Kim D."/>
            <person name="Kim S."/>
            <person name="Ryu S."/>
            <person name="Song J.Y."/>
            <person name="Lee S.K."/>
        </authorList>
    </citation>
    <scope>NUCLEOTIDE SEQUENCE [LARGE SCALE GENOMIC DNA]</scope>
    <source>
        <tissue evidence="2">Muscle</tissue>
    </source>
</reference>
<proteinExistence type="predicted"/>
<sequence>MALSCFSFSSFTQSLFCISSCIALTRRSYTARGNALEFNTTDCHSFDQPGEGDVIVGLARQFLFEGLVSVAPARGEATDGPVHWPSHLHLLGHLCKPHHQLDKRRASREPPTENNPHVHSNHNKGGAGRTHQGFLVVVNFGIDADDHSDFPLSVKVVLEQMGHFGVSVGDHLSERSGITDMVHQET</sequence>
<comment type="caution">
    <text evidence="2">The sequence shown here is derived from an EMBL/GenBank/DDBJ whole genome shotgun (WGS) entry which is preliminary data.</text>
</comment>
<dbReference type="EMBL" id="SRLO01000012">
    <property type="protein sequence ID" value="TNN86976.1"/>
    <property type="molecule type" value="Genomic_DNA"/>
</dbReference>
<evidence type="ECO:0000313" key="2">
    <source>
        <dbReference type="EMBL" id="TNN86976.1"/>
    </source>
</evidence>
<keyword evidence="3" id="KW-1185">Reference proteome</keyword>
<feature type="compositionally biased region" description="Basic and acidic residues" evidence="1">
    <location>
        <begin position="100"/>
        <end position="111"/>
    </location>
</feature>
<name>A0A4Z2J9S5_9TELE</name>
<evidence type="ECO:0000256" key="1">
    <source>
        <dbReference type="SAM" id="MobiDB-lite"/>
    </source>
</evidence>
<evidence type="ECO:0000313" key="3">
    <source>
        <dbReference type="Proteomes" id="UP000314294"/>
    </source>
</evidence>
<gene>
    <name evidence="2" type="ORF">EYF80_002731</name>
</gene>
<accession>A0A4Z2J9S5</accession>